<reference evidence="1 2" key="3">
    <citation type="journal article" date="2022" name="Microbiol. Spectr.">
        <title>Folding features and dynamics of 3D genome architecture in plant fungal pathogens.</title>
        <authorList>
            <person name="Xia C."/>
        </authorList>
    </citation>
    <scope>NUCLEOTIDE SEQUENCE [LARGE SCALE GENOMIC DNA]</scope>
    <source>
        <strain evidence="1 2">93-210</strain>
    </source>
</reference>
<organism evidence="1 2">
    <name type="scientific">Puccinia striiformis f. sp. tritici</name>
    <dbReference type="NCBI Taxonomy" id="168172"/>
    <lineage>
        <taxon>Eukaryota</taxon>
        <taxon>Fungi</taxon>
        <taxon>Dikarya</taxon>
        <taxon>Basidiomycota</taxon>
        <taxon>Pucciniomycotina</taxon>
        <taxon>Pucciniomycetes</taxon>
        <taxon>Pucciniales</taxon>
        <taxon>Pucciniaceae</taxon>
        <taxon>Puccinia</taxon>
    </lineage>
</organism>
<name>A0ACC0EKE8_9BASI</name>
<protein>
    <submittedName>
        <fullName evidence="1">Uncharacterized protein</fullName>
    </submittedName>
</protein>
<accession>A0ACC0EKE8</accession>
<sequence length="134" mass="14402">MPHNVSALQKSKNGTIMRATPRPRLQTNGLECARGRFVHPEADQDLDVGLVNSMIRSTSDCSNLAGVGNFSTAEVEPAQFATFADRPVSSDVRFKKRVLANVEVSPPKHSLGGKQEAGSSVDIQNSKAKNGKLQ</sequence>
<gene>
    <name evidence="1" type="ORF">MJO28_005165</name>
</gene>
<reference evidence="2" key="1">
    <citation type="journal article" date="2018" name="BMC Genomics">
        <title>Genomic insights into host adaptation between the wheat stripe rust pathogen (Puccinia striiformis f. sp. tritici) and the barley stripe rust pathogen (Puccinia striiformis f. sp. hordei).</title>
        <authorList>
            <person name="Xia C."/>
            <person name="Wang M."/>
            <person name="Yin C."/>
            <person name="Cornejo O.E."/>
            <person name="Hulbert S.H."/>
            <person name="Chen X."/>
        </authorList>
    </citation>
    <scope>NUCLEOTIDE SEQUENCE [LARGE SCALE GENOMIC DNA]</scope>
    <source>
        <strain evidence="2">93-210</strain>
    </source>
</reference>
<evidence type="ECO:0000313" key="2">
    <source>
        <dbReference type="Proteomes" id="UP001060170"/>
    </source>
</evidence>
<reference evidence="2" key="2">
    <citation type="journal article" date="2018" name="Mol. Plant Microbe Interact.">
        <title>Genome sequence resources for the wheat stripe rust pathogen (Puccinia striiformis f. sp. tritici) and the barley stripe rust pathogen (Puccinia striiformis f. sp. hordei).</title>
        <authorList>
            <person name="Xia C."/>
            <person name="Wang M."/>
            <person name="Yin C."/>
            <person name="Cornejo O.E."/>
            <person name="Hulbert S.H."/>
            <person name="Chen X."/>
        </authorList>
    </citation>
    <scope>NUCLEOTIDE SEQUENCE [LARGE SCALE GENOMIC DNA]</scope>
    <source>
        <strain evidence="2">93-210</strain>
    </source>
</reference>
<dbReference type="Proteomes" id="UP001060170">
    <property type="component" value="Chromosome 5"/>
</dbReference>
<comment type="caution">
    <text evidence="1">The sequence shown here is derived from an EMBL/GenBank/DDBJ whole genome shotgun (WGS) entry which is preliminary data.</text>
</comment>
<proteinExistence type="predicted"/>
<evidence type="ECO:0000313" key="1">
    <source>
        <dbReference type="EMBL" id="KAI7954765.1"/>
    </source>
</evidence>
<keyword evidence="2" id="KW-1185">Reference proteome</keyword>
<dbReference type="EMBL" id="CM045869">
    <property type="protein sequence ID" value="KAI7954765.1"/>
    <property type="molecule type" value="Genomic_DNA"/>
</dbReference>